<evidence type="ECO:0000256" key="4">
    <source>
        <dbReference type="ARBA" id="ARBA00022989"/>
    </source>
</evidence>
<feature type="signal peptide" evidence="9">
    <location>
        <begin position="1"/>
        <end position="23"/>
    </location>
</feature>
<protein>
    <recommendedName>
        <fullName evidence="8">Gustatory receptor</fullName>
    </recommendedName>
</protein>
<evidence type="ECO:0000313" key="11">
    <source>
        <dbReference type="Proteomes" id="UP000639338"/>
    </source>
</evidence>
<comment type="subcellular location">
    <subcellularLocation>
        <location evidence="1 8">Cell membrane</location>
        <topology evidence="1 8">Multi-pass membrane protein</topology>
    </subcellularLocation>
</comment>
<dbReference type="Pfam" id="PF08395">
    <property type="entry name" value="7tm_7"/>
    <property type="match status" value="2"/>
</dbReference>
<dbReference type="InterPro" id="IPR013604">
    <property type="entry name" value="7TM_chemorcpt"/>
</dbReference>
<comment type="caution">
    <text evidence="10">The sequence shown here is derived from an EMBL/GenBank/DDBJ whole genome shotgun (WGS) entry which is preliminary data.</text>
</comment>
<dbReference type="Proteomes" id="UP000639338">
    <property type="component" value="Unassembled WGS sequence"/>
</dbReference>
<accession>A0A834Y0E4</accession>
<comment type="function">
    <text evidence="8">Gustatory receptor which mediates acceptance or avoidance behavior, depending on its substrates.</text>
</comment>
<evidence type="ECO:0000313" key="10">
    <source>
        <dbReference type="EMBL" id="KAF7994614.1"/>
    </source>
</evidence>
<evidence type="ECO:0000256" key="5">
    <source>
        <dbReference type="ARBA" id="ARBA00023136"/>
    </source>
</evidence>
<evidence type="ECO:0000256" key="7">
    <source>
        <dbReference type="ARBA" id="ARBA00023224"/>
    </source>
</evidence>
<reference evidence="10 11" key="1">
    <citation type="submission" date="2020-08" db="EMBL/GenBank/DDBJ databases">
        <title>Aphidius gifuensis genome sequencing and assembly.</title>
        <authorList>
            <person name="Du Z."/>
        </authorList>
    </citation>
    <scope>NUCLEOTIDE SEQUENCE [LARGE SCALE GENOMIC DNA]</scope>
    <source>
        <strain evidence="10">YNYX2018</strain>
        <tissue evidence="10">Adults</tissue>
    </source>
</reference>
<dbReference type="PANTHER" id="PTHR21143">
    <property type="entry name" value="INVERTEBRATE GUSTATORY RECEPTOR"/>
    <property type="match status" value="1"/>
</dbReference>
<dbReference type="GO" id="GO:0043025">
    <property type="term" value="C:neuronal cell body"/>
    <property type="evidence" value="ECO:0007669"/>
    <property type="project" value="TreeGrafter"/>
</dbReference>
<evidence type="ECO:0000256" key="6">
    <source>
        <dbReference type="ARBA" id="ARBA00023170"/>
    </source>
</evidence>
<dbReference type="GO" id="GO:0030424">
    <property type="term" value="C:axon"/>
    <property type="evidence" value="ECO:0007669"/>
    <property type="project" value="TreeGrafter"/>
</dbReference>
<dbReference type="GO" id="GO:0007165">
    <property type="term" value="P:signal transduction"/>
    <property type="evidence" value="ECO:0007669"/>
    <property type="project" value="UniProtKB-KW"/>
</dbReference>
<keyword evidence="5 8" id="KW-0472">Membrane</keyword>
<feature type="transmembrane region" description="Helical" evidence="8">
    <location>
        <begin position="360"/>
        <end position="378"/>
    </location>
</feature>
<name>A0A834Y0E4_APHGI</name>
<proteinExistence type="inferred from homology"/>
<evidence type="ECO:0000256" key="3">
    <source>
        <dbReference type="ARBA" id="ARBA00022692"/>
    </source>
</evidence>
<feature type="transmembrane region" description="Helical" evidence="8">
    <location>
        <begin position="102"/>
        <end position="126"/>
    </location>
</feature>
<evidence type="ECO:0000256" key="8">
    <source>
        <dbReference type="RuleBase" id="RU363108"/>
    </source>
</evidence>
<feature type="transmembrane region" description="Helical" evidence="8">
    <location>
        <begin position="190"/>
        <end position="215"/>
    </location>
</feature>
<organism evidence="10 11">
    <name type="scientific">Aphidius gifuensis</name>
    <name type="common">Parasitoid wasp</name>
    <dbReference type="NCBI Taxonomy" id="684658"/>
    <lineage>
        <taxon>Eukaryota</taxon>
        <taxon>Metazoa</taxon>
        <taxon>Ecdysozoa</taxon>
        <taxon>Arthropoda</taxon>
        <taxon>Hexapoda</taxon>
        <taxon>Insecta</taxon>
        <taxon>Pterygota</taxon>
        <taxon>Neoptera</taxon>
        <taxon>Endopterygota</taxon>
        <taxon>Hymenoptera</taxon>
        <taxon>Apocrita</taxon>
        <taxon>Ichneumonoidea</taxon>
        <taxon>Braconidae</taxon>
        <taxon>Aphidiinae</taxon>
        <taxon>Aphidius</taxon>
    </lineage>
</organism>
<keyword evidence="2 8" id="KW-1003">Cell membrane</keyword>
<comment type="similarity">
    <text evidence="8">Belongs to the insect chemoreceptor superfamily. Gustatory receptor (GR) family.</text>
</comment>
<keyword evidence="9" id="KW-0732">Signal</keyword>
<evidence type="ECO:0000256" key="2">
    <source>
        <dbReference type="ARBA" id="ARBA00022475"/>
    </source>
</evidence>
<dbReference type="AlphaFoldDB" id="A0A834Y0E4"/>
<dbReference type="GO" id="GO:0050909">
    <property type="term" value="P:sensory perception of taste"/>
    <property type="evidence" value="ECO:0007669"/>
    <property type="project" value="InterPro"/>
</dbReference>
<dbReference type="PANTHER" id="PTHR21143:SF133">
    <property type="entry name" value="GUSTATORY AND PHEROMONE RECEPTOR 32A-RELATED"/>
    <property type="match status" value="1"/>
</dbReference>
<dbReference type="EMBL" id="JACMRX010000002">
    <property type="protein sequence ID" value="KAF7994614.1"/>
    <property type="molecule type" value="Genomic_DNA"/>
</dbReference>
<dbReference type="GO" id="GO:0030425">
    <property type="term" value="C:dendrite"/>
    <property type="evidence" value="ECO:0007669"/>
    <property type="project" value="TreeGrafter"/>
</dbReference>
<keyword evidence="11" id="KW-1185">Reference proteome</keyword>
<evidence type="ECO:0000256" key="9">
    <source>
        <dbReference type="SAM" id="SignalP"/>
    </source>
</evidence>
<dbReference type="GO" id="GO:0008049">
    <property type="term" value="P:male courtship behavior"/>
    <property type="evidence" value="ECO:0007669"/>
    <property type="project" value="TreeGrafter"/>
</dbReference>
<keyword evidence="3 8" id="KW-0812">Transmembrane</keyword>
<feature type="chain" id="PRO_5032695055" description="Gustatory receptor" evidence="9">
    <location>
        <begin position="24"/>
        <end position="379"/>
    </location>
</feature>
<dbReference type="GO" id="GO:0005886">
    <property type="term" value="C:plasma membrane"/>
    <property type="evidence" value="ECO:0007669"/>
    <property type="project" value="UniProtKB-SubCell"/>
</dbReference>
<comment type="caution">
    <text evidence="8">Lacks conserved residue(s) required for the propagation of feature annotation.</text>
</comment>
<sequence length="379" mass="42481">MSRLSIYFLVGIAALGFIGIAESTGSSCRFCVQDLIDALKCHKYCNVRKLCDLLQRYMRYKATLTASVIAEIVRFSCSSDCGDGFVATTDLISLSLPELIVLYWNIIQMCIILLFIIQYSIVVTAITARIRNLNSTILAIGGNVLSSENISVFTRHSKLNLNRSDVIILIASTRRSMAIIYNVITNVEKFYSIPILCIMPYYCCAIIYSSFYLVIPITLNSNQTPISIFNSVMFVVAFIVPIIILTKNIDKLNDKFQYFGELIHKLLSRSAPNGILNQELKGFVRDMLSNTIEFSGYGMFSLDGTFLISFKYLGELVHKLLSKSAPNGILNRELKQFARDMLVNDIEFSGYGMFPLDGSFLLSLLGVTVTYLIILTQLT</sequence>
<gene>
    <name evidence="10" type="ORF">HCN44_004086</name>
</gene>
<feature type="transmembrane region" description="Helical" evidence="8">
    <location>
        <begin position="227"/>
        <end position="246"/>
    </location>
</feature>
<dbReference type="GO" id="GO:0007635">
    <property type="term" value="P:chemosensory behavior"/>
    <property type="evidence" value="ECO:0007669"/>
    <property type="project" value="TreeGrafter"/>
</dbReference>
<evidence type="ECO:0000256" key="1">
    <source>
        <dbReference type="ARBA" id="ARBA00004651"/>
    </source>
</evidence>
<keyword evidence="7 8" id="KW-0807">Transducer</keyword>
<keyword evidence="4 8" id="KW-1133">Transmembrane helix</keyword>
<keyword evidence="6 8" id="KW-0675">Receptor</keyword>
<feature type="transmembrane region" description="Helical" evidence="8">
    <location>
        <begin position="294"/>
        <end position="313"/>
    </location>
</feature>